<dbReference type="Gene3D" id="2.70.160.11">
    <property type="entry name" value="Hnrnp arginine n-methyltransferase1"/>
    <property type="match status" value="2"/>
</dbReference>
<keyword evidence="7" id="KW-1185">Reference proteome</keyword>
<reference evidence="6" key="1">
    <citation type="submission" date="2020-11" db="EMBL/GenBank/DDBJ databases">
        <authorList>
            <person name="Tran Van P."/>
        </authorList>
    </citation>
    <scope>NUCLEOTIDE SEQUENCE</scope>
</reference>
<dbReference type="EMBL" id="CAJPIZ010008263">
    <property type="protein sequence ID" value="CAG2110989.1"/>
    <property type="molecule type" value="Genomic_DNA"/>
</dbReference>
<evidence type="ECO:0000256" key="1">
    <source>
        <dbReference type="ARBA" id="ARBA00022603"/>
    </source>
</evidence>
<dbReference type="InterPro" id="IPR029063">
    <property type="entry name" value="SAM-dependent_MTases_sf"/>
</dbReference>
<dbReference type="GO" id="GO:0042054">
    <property type="term" value="F:histone methyltransferase activity"/>
    <property type="evidence" value="ECO:0007669"/>
    <property type="project" value="TreeGrafter"/>
</dbReference>
<organism evidence="6">
    <name type="scientific">Medioppia subpectinata</name>
    <dbReference type="NCBI Taxonomy" id="1979941"/>
    <lineage>
        <taxon>Eukaryota</taxon>
        <taxon>Metazoa</taxon>
        <taxon>Ecdysozoa</taxon>
        <taxon>Arthropoda</taxon>
        <taxon>Chelicerata</taxon>
        <taxon>Arachnida</taxon>
        <taxon>Acari</taxon>
        <taxon>Acariformes</taxon>
        <taxon>Sarcoptiformes</taxon>
        <taxon>Oribatida</taxon>
        <taxon>Brachypylina</taxon>
        <taxon>Oppioidea</taxon>
        <taxon>Oppiidae</taxon>
        <taxon>Medioppia</taxon>
    </lineage>
</organism>
<dbReference type="InterPro" id="IPR055135">
    <property type="entry name" value="PRMT_dom"/>
</dbReference>
<dbReference type="FunFam" id="3.40.50.150:FF:000071">
    <property type="entry name" value="Protein arginine N-methyltransferase 7"/>
    <property type="match status" value="1"/>
</dbReference>
<dbReference type="InterPro" id="IPR025799">
    <property type="entry name" value="Arg_MeTrfase"/>
</dbReference>
<accession>A0A7R9KW83</accession>
<dbReference type="GO" id="GO:0016274">
    <property type="term" value="F:protein-arginine N-methyltransferase activity"/>
    <property type="evidence" value="ECO:0007669"/>
    <property type="project" value="InterPro"/>
</dbReference>
<feature type="non-terminal residue" evidence="6">
    <location>
        <position position="582"/>
    </location>
</feature>
<dbReference type="Gene3D" id="3.40.50.150">
    <property type="entry name" value="Vaccinia Virus protein VP39"/>
    <property type="match status" value="2"/>
</dbReference>
<evidence type="ECO:0000256" key="4">
    <source>
        <dbReference type="PROSITE-ProRule" id="PRU01015"/>
    </source>
</evidence>
<dbReference type="EMBL" id="OC862838">
    <property type="protein sequence ID" value="CAD7630559.1"/>
    <property type="molecule type" value="Genomic_DNA"/>
</dbReference>
<dbReference type="SUPFAM" id="SSF53335">
    <property type="entry name" value="S-adenosyl-L-methionine-dependent methyltransferases"/>
    <property type="match status" value="2"/>
</dbReference>
<dbReference type="OrthoDB" id="412876at2759"/>
<dbReference type="GO" id="GO:0032259">
    <property type="term" value="P:methylation"/>
    <property type="evidence" value="ECO:0007669"/>
    <property type="project" value="UniProtKB-KW"/>
</dbReference>
<feature type="domain" description="Protein arginine N-methyltransferase" evidence="5">
    <location>
        <begin position="160"/>
        <end position="326"/>
    </location>
</feature>
<dbReference type="AlphaFoldDB" id="A0A7R9KW83"/>
<dbReference type="Pfam" id="PF06325">
    <property type="entry name" value="PrmA"/>
    <property type="match status" value="1"/>
</dbReference>
<proteinExistence type="predicted"/>
<name>A0A7R9KW83_9ACAR</name>
<dbReference type="CDD" id="cd02440">
    <property type="entry name" value="AdoMet_MTases"/>
    <property type="match status" value="1"/>
</dbReference>
<keyword evidence="1 4" id="KW-0489">Methyltransferase</keyword>
<evidence type="ECO:0000259" key="5">
    <source>
        <dbReference type="Pfam" id="PF22528"/>
    </source>
</evidence>
<evidence type="ECO:0000256" key="3">
    <source>
        <dbReference type="ARBA" id="ARBA00022691"/>
    </source>
</evidence>
<gene>
    <name evidence="6" type="ORF">OSB1V03_LOCUS10971</name>
</gene>
<evidence type="ECO:0000313" key="6">
    <source>
        <dbReference type="EMBL" id="CAD7630559.1"/>
    </source>
</evidence>
<dbReference type="Proteomes" id="UP000759131">
    <property type="component" value="Unassembled WGS sequence"/>
</dbReference>
<dbReference type="PANTHER" id="PTHR11006:SF4">
    <property type="entry name" value="PROTEIN ARGININE N-METHYLTRANSFERASE 7"/>
    <property type="match status" value="1"/>
</dbReference>
<keyword evidence="3 4" id="KW-0949">S-adenosyl-L-methionine</keyword>
<keyword evidence="2 4" id="KW-0808">Transferase</keyword>
<dbReference type="Pfam" id="PF22528">
    <property type="entry name" value="PRMT_C"/>
    <property type="match status" value="1"/>
</dbReference>
<dbReference type="PROSITE" id="PS51678">
    <property type="entry name" value="SAM_MT_PRMT"/>
    <property type="match status" value="1"/>
</dbReference>
<dbReference type="PANTHER" id="PTHR11006">
    <property type="entry name" value="PROTEIN ARGININE N-METHYLTRANSFERASE"/>
    <property type="match status" value="1"/>
</dbReference>
<evidence type="ECO:0000256" key="2">
    <source>
        <dbReference type="ARBA" id="ARBA00022679"/>
    </source>
</evidence>
<evidence type="ECO:0000313" key="7">
    <source>
        <dbReference type="Proteomes" id="UP000759131"/>
    </source>
</evidence>
<protein>
    <recommendedName>
        <fullName evidence="5">Protein arginine N-methyltransferase domain-containing protein</fullName>
    </recommendedName>
</protein>
<sequence>MDEEMYDFWQSLSRSAFGDMVNDRHRNHLYFKAIQKTVNRLKTCKEDILGLDIGAGTGLLSLMSVKSGVHRVVACDCFEPIAKCAQNIVNINGFSDVIKVVNKRSDKLTVGSVDCDLERKADLLVAELFDTELIGEGAIGCYRHAAQHLLTSDALLVPSRAKIYCQLVESDSLFSYHQFTDNIELNQHFIIKCPQHVKSCDGSNVLHDIQMNQLKPNEDFIVVSEPEVVFEFEFNDISTLGSKDRKTIEFKTIREVKGPLVLFMWWTTDMDFEGEIVLSCAPFWTYNDSAITAKTIPWRDHWIQAIYYLSANNKRFELKANQTLKVEANRDEYSLWFNESNDDKCCSDSLGFQCKCGLHLFLSRTRIAMVSDTSRLRLYNKAIEEITTTLTADQTDALFIGDSSLLPIIAAKYKNIRQVFCLAKNRQTKDFIVSFAKSNECEDKITIIEHFDQIEEQSVGLVLSEPYFNASDLPWNHLRLWSLLNEIPPNMLTNDVILMPNKAIIKAIPIEFDDLWKINADVGCDVEGFDLSAYDQLIRSAKAMSDPSIESHPLWEYAGKAMADKPLELFCCHLSETIDTTN</sequence>